<keyword evidence="5" id="KW-1185">Reference proteome</keyword>
<dbReference type="EMBL" id="CP001678">
    <property type="protein sequence ID" value="ACT59969.1"/>
    <property type="molecule type" value="Genomic_DNA"/>
</dbReference>
<evidence type="ECO:0000259" key="3">
    <source>
        <dbReference type="Pfam" id="PF00296"/>
    </source>
</evidence>
<dbReference type="Pfam" id="PF00296">
    <property type="entry name" value="Bac_luciferase"/>
    <property type="match status" value="1"/>
</dbReference>
<dbReference type="InterPro" id="IPR019949">
    <property type="entry name" value="CmoO-like"/>
</dbReference>
<dbReference type="GO" id="GO:0004497">
    <property type="term" value="F:monooxygenase activity"/>
    <property type="evidence" value="ECO:0007669"/>
    <property type="project" value="UniProtKB-KW"/>
</dbReference>
<evidence type="ECO:0000256" key="2">
    <source>
        <dbReference type="ARBA" id="ARBA00074555"/>
    </source>
</evidence>
<dbReference type="KEGG" id="hba:Hbal_2289"/>
<dbReference type="RefSeq" id="WP_015828119.1">
    <property type="nucleotide sequence ID" value="NC_012982.1"/>
</dbReference>
<protein>
    <recommendedName>
        <fullName evidence="2">Luciferase-like monooxygenase</fullName>
    </recommendedName>
</protein>
<dbReference type="CDD" id="cd00347">
    <property type="entry name" value="Flavin_utilizing_monoxygenases"/>
    <property type="match status" value="2"/>
</dbReference>
<keyword evidence="4" id="KW-0503">Monooxygenase</keyword>
<dbReference type="NCBIfam" id="TIGR03558">
    <property type="entry name" value="oxido_grp_1"/>
    <property type="match status" value="1"/>
</dbReference>
<reference evidence="5" key="1">
    <citation type="journal article" date="2011" name="J. Bacteriol.">
        <title>Genome sequences of eight morphologically diverse alphaproteobacteria.</title>
        <authorList>
            <consortium name="US DOE Joint Genome Institute"/>
            <person name="Brown P.J."/>
            <person name="Kysela D.T."/>
            <person name="Buechlein A."/>
            <person name="Hemmerich C."/>
            <person name="Brun Y.V."/>
        </authorList>
    </citation>
    <scope>NUCLEOTIDE SEQUENCE [LARGE SCALE GENOMIC DNA]</scope>
    <source>
        <strain evidence="5">ATCC 49814 / DSM 5838 / IFAM 1418</strain>
    </source>
</reference>
<dbReference type="PANTHER" id="PTHR30137">
    <property type="entry name" value="LUCIFERASE-LIKE MONOOXYGENASE"/>
    <property type="match status" value="1"/>
</dbReference>
<feature type="domain" description="Luciferase-like" evidence="3">
    <location>
        <begin position="5"/>
        <end position="289"/>
    </location>
</feature>
<dbReference type="FunFam" id="3.20.20.30:FF:000002">
    <property type="entry name" value="LLM class flavin-dependent oxidoreductase"/>
    <property type="match status" value="1"/>
</dbReference>
<dbReference type="Proteomes" id="UP000002745">
    <property type="component" value="Chromosome"/>
</dbReference>
<proteinExistence type="predicted"/>
<evidence type="ECO:0000313" key="5">
    <source>
        <dbReference type="Proteomes" id="UP000002745"/>
    </source>
</evidence>
<name>C6XMQ5_HIRBI</name>
<dbReference type="STRING" id="582402.Hbal_2289"/>
<comment type="similarity">
    <text evidence="1">To bacterial alkanal monooxygenase alpha and beta chains.</text>
</comment>
<dbReference type="GO" id="GO:0005829">
    <property type="term" value="C:cytosol"/>
    <property type="evidence" value="ECO:0007669"/>
    <property type="project" value="TreeGrafter"/>
</dbReference>
<dbReference type="InterPro" id="IPR050766">
    <property type="entry name" value="Bact_Lucif_Oxidored"/>
</dbReference>
<sequence>MIPISILDLAHIVEGGDAAQTFNDSVELAQKAEALGYERIWYAEHHNMRGIASSATAVLISHIASKTKNIRLGAGGIMLPNHSPLAVAEQFGTLATLHPNRIDLGLGRAPGGDQDTMRAMRRNKHAGDNFPGDVSELIGYLGQRDESAKIVAVPGEGTNVPIWILGSSMFGAQMAAEMGLPYAFASHFAPQQLVQAADFYRQAFTPSKYLNKPHFMFACNVFAADTQEEANYHFSSLQQAFARMVTGQRGLFPKPVENLELPAHVQNHIDTMLAATAVGTKEQIIEELQPFMDRLNPDEIIITSAFYDPAARLRSMELVMEVQDKLVPSAR</sequence>
<accession>C6XMQ5</accession>
<dbReference type="InterPro" id="IPR011251">
    <property type="entry name" value="Luciferase-like_dom"/>
</dbReference>
<dbReference type="InterPro" id="IPR036661">
    <property type="entry name" value="Luciferase-like_sf"/>
</dbReference>
<dbReference type="SUPFAM" id="SSF51679">
    <property type="entry name" value="Bacterial luciferase-like"/>
    <property type="match status" value="1"/>
</dbReference>
<evidence type="ECO:0000256" key="1">
    <source>
        <dbReference type="ARBA" id="ARBA00007789"/>
    </source>
</evidence>
<dbReference type="OrthoDB" id="9780518at2"/>
<dbReference type="AlphaFoldDB" id="C6XMQ5"/>
<dbReference type="eggNOG" id="COG2141">
    <property type="taxonomic scope" value="Bacteria"/>
</dbReference>
<dbReference type="PANTHER" id="PTHR30137:SF6">
    <property type="entry name" value="LUCIFERASE-LIKE MONOOXYGENASE"/>
    <property type="match status" value="1"/>
</dbReference>
<organism evidence="4 5">
    <name type="scientific">Hirschia baltica (strain ATCC 49814 / DSM 5838 / IFAM 1418)</name>
    <dbReference type="NCBI Taxonomy" id="582402"/>
    <lineage>
        <taxon>Bacteria</taxon>
        <taxon>Pseudomonadati</taxon>
        <taxon>Pseudomonadota</taxon>
        <taxon>Alphaproteobacteria</taxon>
        <taxon>Hyphomonadales</taxon>
        <taxon>Hyphomonadaceae</taxon>
        <taxon>Hirschia</taxon>
    </lineage>
</organism>
<keyword evidence="4" id="KW-0560">Oxidoreductase</keyword>
<dbReference type="Gene3D" id="3.20.20.30">
    <property type="entry name" value="Luciferase-like domain"/>
    <property type="match status" value="1"/>
</dbReference>
<dbReference type="GO" id="GO:0016705">
    <property type="term" value="F:oxidoreductase activity, acting on paired donors, with incorporation or reduction of molecular oxygen"/>
    <property type="evidence" value="ECO:0007669"/>
    <property type="project" value="InterPro"/>
</dbReference>
<evidence type="ECO:0000313" key="4">
    <source>
        <dbReference type="EMBL" id="ACT59969.1"/>
    </source>
</evidence>
<dbReference type="HOGENOM" id="CLU_027853_9_1_5"/>
<gene>
    <name evidence="4" type="ordered locus">Hbal_2289</name>
</gene>